<proteinExistence type="predicted"/>
<protein>
    <recommendedName>
        <fullName evidence="4">UPAR/Ly6 domain-containing protein</fullName>
    </recommendedName>
</protein>
<accession>A0A3B3XXR5</accession>
<organism evidence="2 3">
    <name type="scientific">Poecilia mexicana</name>
    <dbReference type="NCBI Taxonomy" id="48701"/>
    <lineage>
        <taxon>Eukaryota</taxon>
        <taxon>Metazoa</taxon>
        <taxon>Chordata</taxon>
        <taxon>Craniata</taxon>
        <taxon>Vertebrata</taxon>
        <taxon>Euteleostomi</taxon>
        <taxon>Actinopterygii</taxon>
        <taxon>Neopterygii</taxon>
        <taxon>Teleostei</taxon>
        <taxon>Neoteleostei</taxon>
        <taxon>Acanthomorphata</taxon>
        <taxon>Ovalentaria</taxon>
        <taxon>Atherinomorphae</taxon>
        <taxon>Cyprinodontiformes</taxon>
        <taxon>Poeciliidae</taxon>
        <taxon>Poeciliinae</taxon>
        <taxon>Poecilia</taxon>
    </lineage>
</organism>
<sequence length="149" mass="15187">MKLYGVLVLFVTFSVASGLRCYTYGTAEPNTCSSVLTCPAGFDRCASVKAEGLIVKSCMPKAECISPIQCCDRDLCNGALLSGKGAILTGNSPILIGKGALLFSNGTLVTGKGAILTVKGAVLTGNGPVPTGPGVILLLLSSALKMLFI</sequence>
<dbReference type="Proteomes" id="UP000261480">
    <property type="component" value="Unplaced"/>
</dbReference>
<evidence type="ECO:0000256" key="1">
    <source>
        <dbReference type="SAM" id="SignalP"/>
    </source>
</evidence>
<reference evidence="2" key="2">
    <citation type="submission" date="2025-09" db="UniProtKB">
        <authorList>
            <consortium name="Ensembl"/>
        </authorList>
    </citation>
    <scope>IDENTIFICATION</scope>
</reference>
<dbReference type="AlphaFoldDB" id="A0A3B3XXR5"/>
<evidence type="ECO:0008006" key="4">
    <source>
        <dbReference type="Google" id="ProtNLM"/>
    </source>
</evidence>
<dbReference type="Ensembl" id="ENSPMET00000029452.1">
    <property type="protein sequence ID" value="ENSPMEP00000019889.1"/>
    <property type="gene ID" value="ENSPMEG00000022946.1"/>
</dbReference>
<dbReference type="Gene3D" id="2.10.60.10">
    <property type="entry name" value="CD59"/>
    <property type="match status" value="1"/>
</dbReference>
<name>A0A3B3XXR5_9TELE</name>
<reference evidence="2" key="1">
    <citation type="submission" date="2025-08" db="UniProtKB">
        <authorList>
            <consortium name="Ensembl"/>
        </authorList>
    </citation>
    <scope>IDENTIFICATION</scope>
</reference>
<evidence type="ECO:0000313" key="2">
    <source>
        <dbReference type="Ensembl" id="ENSPMEP00000019889.1"/>
    </source>
</evidence>
<feature type="chain" id="PRO_5017315648" description="UPAR/Ly6 domain-containing protein" evidence="1">
    <location>
        <begin position="19"/>
        <end position="149"/>
    </location>
</feature>
<keyword evidence="3" id="KW-1185">Reference proteome</keyword>
<dbReference type="SUPFAM" id="SSF57302">
    <property type="entry name" value="Snake toxin-like"/>
    <property type="match status" value="1"/>
</dbReference>
<dbReference type="InterPro" id="IPR045860">
    <property type="entry name" value="Snake_toxin-like_sf"/>
</dbReference>
<feature type="signal peptide" evidence="1">
    <location>
        <begin position="1"/>
        <end position="18"/>
    </location>
</feature>
<evidence type="ECO:0000313" key="3">
    <source>
        <dbReference type="Proteomes" id="UP000261480"/>
    </source>
</evidence>
<keyword evidence="1" id="KW-0732">Signal</keyword>